<gene>
    <name evidence="1" type="ORF">IM725_01105</name>
</gene>
<accession>A0ABR9SA55</accession>
<dbReference type="Proteomes" id="UP000715965">
    <property type="component" value="Unassembled WGS sequence"/>
</dbReference>
<proteinExistence type="predicted"/>
<keyword evidence="2" id="KW-1185">Reference proteome</keyword>
<dbReference type="InterPro" id="IPR010710">
    <property type="entry name" value="DUF1289"/>
</dbReference>
<sequence>MSAHHALARQARRVLGDEVAAVPSPCISLCRMDADNRYCQGCLRTLDEIASWSTLGEDARREVWTQIGQRIAQAGERA</sequence>
<organism evidence="1 2">
    <name type="scientific">Ramlibacter aquaticus</name>
    <dbReference type="NCBI Taxonomy" id="2780094"/>
    <lineage>
        <taxon>Bacteria</taxon>
        <taxon>Pseudomonadati</taxon>
        <taxon>Pseudomonadota</taxon>
        <taxon>Betaproteobacteria</taxon>
        <taxon>Burkholderiales</taxon>
        <taxon>Comamonadaceae</taxon>
        <taxon>Ramlibacter</taxon>
    </lineage>
</organism>
<dbReference type="EMBL" id="JADDOJ010000002">
    <property type="protein sequence ID" value="MBE7939166.1"/>
    <property type="molecule type" value="Genomic_DNA"/>
</dbReference>
<dbReference type="Pfam" id="PF06945">
    <property type="entry name" value="DUF1289"/>
    <property type="match status" value="1"/>
</dbReference>
<evidence type="ECO:0000313" key="2">
    <source>
        <dbReference type="Proteomes" id="UP000715965"/>
    </source>
</evidence>
<comment type="caution">
    <text evidence="1">The sequence shown here is derived from an EMBL/GenBank/DDBJ whole genome shotgun (WGS) entry which is preliminary data.</text>
</comment>
<protein>
    <submittedName>
        <fullName evidence="1">DUF1289 domain-containing protein</fullName>
    </submittedName>
</protein>
<name>A0ABR9SA55_9BURK</name>
<reference evidence="1 2" key="1">
    <citation type="submission" date="2020-10" db="EMBL/GenBank/DDBJ databases">
        <title>Draft genome of Ramlibacter aquaticus LMG 30558.</title>
        <authorList>
            <person name="Props R."/>
        </authorList>
    </citation>
    <scope>NUCLEOTIDE SEQUENCE [LARGE SCALE GENOMIC DNA]</scope>
    <source>
        <strain evidence="1 2">LMG 30558</strain>
    </source>
</reference>
<dbReference type="PANTHER" id="PTHR35175">
    <property type="entry name" value="DUF1289 DOMAIN-CONTAINING PROTEIN"/>
    <property type="match status" value="1"/>
</dbReference>
<dbReference type="RefSeq" id="WP_193778712.1">
    <property type="nucleotide sequence ID" value="NZ_JADDOJ010000002.1"/>
</dbReference>
<evidence type="ECO:0000313" key="1">
    <source>
        <dbReference type="EMBL" id="MBE7939166.1"/>
    </source>
</evidence>
<dbReference type="PANTHER" id="PTHR35175:SF2">
    <property type="entry name" value="DUF1289 DOMAIN-CONTAINING PROTEIN"/>
    <property type="match status" value="1"/>
</dbReference>